<evidence type="ECO:0000313" key="1">
    <source>
        <dbReference type="EMBL" id="NME72928.1"/>
    </source>
</evidence>
<sequence>ELAIAKGVVLALAILELGDKELEDIDTKSCKISRRLNWRIMELDTKKKQEQVIDDICSDEELKKVMEGDTSLVSSWENFFVNSKHNARKDIDCITFNNRIRKKTDGVLLLNEVYKLNEDKVFEFTEDFNAIKEVALEYFIEHISIVEHWRDHKNYYLSMVYKRIPERDKNEVLDNCKYDREKKIVSLVNDIPVSPPFPNKSKCVAGGNINGDNHIELQYNQNVNKLKSQDHRLRYQGILANLHPLLLQHVHYLNLIRFDFLNGEKRDGQLFTKLLSYEDENFFTKKITAAALAGSHAEVLVANELFKKHNKTTDILIYVKNINDKNMQRCPNCFYLLGDKVKMIGND</sequence>
<proteinExistence type="predicted"/>
<dbReference type="EMBL" id="JABANE010000247">
    <property type="protein sequence ID" value="NME72928.1"/>
    <property type="molecule type" value="Genomic_DNA"/>
</dbReference>
<protein>
    <submittedName>
        <fullName evidence="1">Uncharacterized protein</fullName>
    </submittedName>
</protein>
<organism evidence="1 2">
    <name type="scientific">Flammeovirga aprica JL-4</name>
    <dbReference type="NCBI Taxonomy" id="694437"/>
    <lineage>
        <taxon>Bacteria</taxon>
        <taxon>Pseudomonadati</taxon>
        <taxon>Bacteroidota</taxon>
        <taxon>Cytophagia</taxon>
        <taxon>Cytophagales</taxon>
        <taxon>Flammeovirgaceae</taxon>
        <taxon>Flammeovirga</taxon>
    </lineage>
</organism>
<dbReference type="Proteomes" id="UP000576082">
    <property type="component" value="Unassembled WGS sequence"/>
</dbReference>
<keyword evidence="2" id="KW-1185">Reference proteome</keyword>
<dbReference type="RefSeq" id="WP_169661082.1">
    <property type="nucleotide sequence ID" value="NZ_JABANE010000247.1"/>
</dbReference>
<dbReference type="AlphaFoldDB" id="A0A7X9XDL7"/>
<comment type="caution">
    <text evidence="1">The sequence shown here is derived from an EMBL/GenBank/DDBJ whole genome shotgun (WGS) entry which is preliminary data.</text>
</comment>
<name>A0A7X9XDL7_9BACT</name>
<evidence type="ECO:0000313" key="2">
    <source>
        <dbReference type="Proteomes" id="UP000576082"/>
    </source>
</evidence>
<gene>
    <name evidence="1" type="ORF">HHU12_33530</name>
</gene>
<accession>A0A7X9XDL7</accession>
<reference evidence="1 2" key="1">
    <citation type="submission" date="2020-04" db="EMBL/GenBank/DDBJ databases">
        <title>Flammeovirga sp. SR4, a novel species isolated from seawater.</title>
        <authorList>
            <person name="Wang X."/>
        </authorList>
    </citation>
    <scope>NUCLEOTIDE SEQUENCE [LARGE SCALE GENOMIC DNA]</scope>
    <source>
        <strain evidence="1 2">ATCC 23126</strain>
    </source>
</reference>
<feature type="non-terminal residue" evidence="1">
    <location>
        <position position="1"/>
    </location>
</feature>